<evidence type="ECO:0000259" key="3">
    <source>
        <dbReference type="Pfam" id="PF13309"/>
    </source>
</evidence>
<dbReference type="InterPro" id="IPR039445">
    <property type="entry name" value="DauR-like_HTH"/>
</dbReference>
<feature type="compositionally biased region" description="Low complexity" evidence="1">
    <location>
        <begin position="211"/>
        <end position="223"/>
    </location>
</feature>
<feature type="domain" description="YheO-like" evidence="2">
    <location>
        <begin position="8"/>
        <end position="119"/>
    </location>
</feature>
<dbReference type="PANTHER" id="PTHR35568:SF1">
    <property type="entry name" value="TRANSCRIPTIONAL REGULATOR DAUR"/>
    <property type="match status" value="1"/>
</dbReference>
<feature type="domain" description="Transcriptional regulator DauR-like HTH" evidence="3">
    <location>
        <begin position="144"/>
        <end position="206"/>
    </location>
</feature>
<evidence type="ECO:0000313" key="5">
    <source>
        <dbReference type="Proteomes" id="UP000600247"/>
    </source>
</evidence>
<protein>
    <recommendedName>
        <fullName evidence="6">Transcriptional regulator</fullName>
    </recommendedName>
</protein>
<dbReference type="RefSeq" id="WP_188891363.1">
    <property type="nucleotide sequence ID" value="NZ_BMHY01000010.1"/>
</dbReference>
<proteinExistence type="predicted"/>
<feature type="region of interest" description="Disordered" evidence="1">
    <location>
        <begin position="211"/>
        <end position="230"/>
    </location>
</feature>
<name>A0A917HJS8_9BACL</name>
<sequence>MESIAQELSFMTELAKGITAQFGDSCEVVVHDWSRPYDSTIVAIENGHVTGRKVGDPGTNLGLEIMRGTTEGDNRHNYITQTKDGRILRSTSMYVKNNAGTIIGAICINFDITDLMVAEKTLQSLTASGLAPVRESFVSNVNDLLDTLIQETQEAIGKPAAIMAKEDKVRFIQLLDQKGAFLIKKSGEKVCSYLGISKYTLYSYLDESKSAAADSDAQAEPASVPDRGGL</sequence>
<reference evidence="4 5" key="1">
    <citation type="journal article" date="2014" name="Int. J. Syst. Evol. Microbiol.">
        <title>Complete genome sequence of Corynebacterium casei LMG S-19264T (=DSM 44701T), isolated from a smear-ripened cheese.</title>
        <authorList>
            <consortium name="US DOE Joint Genome Institute (JGI-PGF)"/>
            <person name="Walter F."/>
            <person name="Albersmeier A."/>
            <person name="Kalinowski J."/>
            <person name="Ruckert C."/>
        </authorList>
    </citation>
    <scope>NUCLEOTIDE SEQUENCE [LARGE SCALE GENOMIC DNA]</scope>
    <source>
        <strain evidence="4 5">CGMCC 1.15286</strain>
    </source>
</reference>
<accession>A0A917HJS8</accession>
<evidence type="ECO:0000256" key="1">
    <source>
        <dbReference type="SAM" id="MobiDB-lite"/>
    </source>
</evidence>
<comment type="caution">
    <text evidence="4">The sequence shown here is derived from an EMBL/GenBank/DDBJ whole genome shotgun (WGS) entry which is preliminary data.</text>
</comment>
<keyword evidence="5" id="KW-1185">Reference proteome</keyword>
<organism evidence="4 5">
    <name type="scientific">Paenibacillus radicis</name>
    <name type="common">ex Gao et al. 2016</name>
    <dbReference type="NCBI Taxonomy" id="1737354"/>
    <lineage>
        <taxon>Bacteria</taxon>
        <taxon>Bacillati</taxon>
        <taxon>Bacillota</taxon>
        <taxon>Bacilli</taxon>
        <taxon>Bacillales</taxon>
        <taxon>Paenibacillaceae</taxon>
        <taxon>Paenibacillus</taxon>
    </lineage>
</organism>
<evidence type="ECO:0000259" key="2">
    <source>
        <dbReference type="Pfam" id="PF08348"/>
    </source>
</evidence>
<dbReference type="PANTHER" id="PTHR35568">
    <property type="entry name" value="TRANSCRIPTIONAL REGULATOR DAUR"/>
    <property type="match status" value="1"/>
</dbReference>
<dbReference type="Gene3D" id="3.30.450.20">
    <property type="entry name" value="PAS domain"/>
    <property type="match status" value="1"/>
</dbReference>
<evidence type="ECO:0008006" key="6">
    <source>
        <dbReference type="Google" id="ProtNLM"/>
    </source>
</evidence>
<gene>
    <name evidence="4" type="ORF">GCM10010918_43660</name>
</gene>
<dbReference type="InterPro" id="IPR013559">
    <property type="entry name" value="YheO"/>
</dbReference>
<dbReference type="Proteomes" id="UP000600247">
    <property type="component" value="Unassembled WGS sequence"/>
</dbReference>
<dbReference type="Pfam" id="PF13309">
    <property type="entry name" value="HTH_22"/>
    <property type="match status" value="1"/>
</dbReference>
<dbReference type="AlphaFoldDB" id="A0A917HJS8"/>
<dbReference type="InterPro" id="IPR039446">
    <property type="entry name" value="DauR-like"/>
</dbReference>
<dbReference type="EMBL" id="BMHY01000010">
    <property type="protein sequence ID" value="GGG81630.1"/>
    <property type="molecule type" value="Genomic_DNA"/>
</dbReference>
<dbReference type="Pfam" id="PF08348">
    <property type="entry name" value="PAS_6"/>
    <property type="match status" value="1"/>
</dbReference>
<evidence type="ECO:0000313" key="4">
    <source>
        <dbReference type="EMBL" id="GGG81630.1"/>
    </source>
</evidence>